<proteinExistence type="predicted"/>
<sequence>MEERRMIEERMEVVREKMEEKMEEDRRKMDMLLVFVEEMNRKEMLQLENESLR</sequence>
<organism evidence="1 2">
    <name type="scientific">Punica granatum</name>
    <name type="common">Pomegranate</name>
    <dbReference type="NCBI Taxonomy" id="22663"/>
    <lineage>
        <taxon>Eukaryota</taxon>
        <taxon>Viridiplantae</taxon>
        <taxon>Streptophyta</taxon>
        <taxon>Embryophyta</taxon>
        <taxon>Tracheophyta</taxon>
        <taxon>Spermatophyta</taxon>
        <taxon>Magnoliopsida</taxon>
        <taxon>eudicotyledons</taxon>
        <taxon>Gunneridae</taxon>
        <taxon>Pentapetalae</taxon>
        <taxon>rosids</taxon>
        <taxon>malvids</taxon>
        <taxon>Myrtales</taxon>
        <taxon>Lythraceae</taxon>
        <taxon>Punica</taxon>
    </lineage>
</organism>
<dbReference type="EMBL" id="MTKT01000666">
    <property type="protein sequence ID" value="OWM89326.1"/>
    <property type="molecule type" value="Genomic_DNA"/>
</dbReference>
<gene>
    <name evidence="1" type="ORF">CDL15_Pgr024071</name>
</gene>
<evidence type="ECO:0000313" key="2">
    <source>
        <dbReference type="Proteomes" id="UP000197138"/>
    </source>
</evidence>
<protein>
    <submittedName>
        <fullName evidence="1">Uncharacterized protein</fullName>
    </submittedName>
</protein>
<accession>A0A218XXF6</accession>
<evidence type="ECO:0000313" key="1">
    <source>
        <dbReference type="EMBL" id="OWM89326.1"/>
    </source>
</evidence>
<comment type="caution">
    <text evidence="1">The sequence shown here is derived from an EMBL/GenBank/DDBJ whole genome shotgun (WGS) entry which is preliminary data.</text>
</comment>
<name>A0A218XXF6_PUNGR</name>
<dbReference type="Proteomes" id="UP000197138">
    <property type="component" value="Unassembled WGS sequence"/>
</dbReference>
<dbReference type="AlphaFoldDB" id="A0A218XXF6"/>
<reference evidence="2" key="1">
    <citation type="journal article" date="2017" name="Plant J.">
        <title>The pomegranate (Punica granatum L.) genome and the genomics of punicalagin biosynthesis.</title>
        <authorList>
            <person name="Qin G."/>
            <person name="Xu C."/>
            <person name="Ming R."/>
            <person name="Tang H."/>
            <person name="Guyot R."/>
            <person name="Kramer E.M."/>
            <person name="Hu Y."/>
            <person name="Yi X."/>
            <person name="Qi Y."/>
            <person name="Xu X."/>
            <person name="Gao Z."/>
            <person name="Pan H."/>
            <person name="Jian J."/>
            <person name="Tian Y."/>
            <person name="Yue Z."/>
            <person name="Xu Y."/>
        </authorList>
    </citation>
    <scope>NUCLEOTIDE SEQUENCE [LARGE SCALE GENOMIC DNA]</scope>
    <source>
        <strain evidence="2">cv. Dabenzi</strain>
    </source>
</reference>